<keyword evidence="4" id="KW-1185">Reference proteome</keyword>
<dbReference type="Proteomes" id="UP001552299">
    <property type="component" value="Unassembled WGS sequence"/>
</dbReference>
<evidence type="ECO:0000313" key="3">
    <source>
        <dbReference type="EMBL" id="KAL0926293.1"/>
    </source>
</evidence>
<feature type="transmembrane region" description="Helical" evidence="1">
    <location>
        <begin position="58"/>
        <end position="74"/>
    </location>
</feature>
<gene>
    <name evidence="3" type="ORF">M5K25_002510</name>
</gene>
<accession>A0ABD0VV12</accession>
<sequence>MWHKYYALRCFGYTWMAVLNKPKTVDILAKRNIHIPSGCVLCNFGIETHSHLNVSSNIKYYYFLAICCSLYFLWRERNDRRFKVILNSGCLDGDLWLFVGWLVANAGCGYSIV</sequence>
<proteinExistence type="predicted"/>
<dbReference type="Pfam" id="PF13966">
    <property type="entry name" value="zf-RVT"/>
    <property type="match status" value="1"/>
</dbReference>
<evidence type="ECO:0000313" key="4">
    <source>
        <dbReference type="Proteomes" id="UP001552299"/>
    </source>
</evidence>
<comment type="caution">
    <text evidence="3">The sequence shown here is derived from an EMBL/GenBank/DDBJ whole genome shotgun (WGS) entry which is preliminary data.</text>
</comment>
<keyword evidence="1" id="KW-0472">Membrane</keyword>
<feature type="domain" description="Reverse transcriptase zinc-binding" evidence="2">
    <location>
        <begin position="1"/>
        <end position="58"/>
    </location>
</feature>
<dbReference type="EMBL" id="JANQDX010000003">
    <property type="protein sequence ID" value="KAL0926293.1"/>
    <property type="molecule type" value="Genomic_DNA"/>
</dbReference>
<dbReference type="InterPro" id="IPR026960">
    <property type="entry name" value="RVT-Znf"/>
</dbReference>
<evidence type="ECO:0000256" key="1">
    <source>
        <dbReference type="SAM" id="Phobius"/>
    </source>
</evidence>
<name>A0ABD0VV12_DENTH</name>
<feature type="transmembrane region" description="Helical" evidence="1">
    <location>
        <begin position="95"/>
        <end position="112"/>
    </location>
</feature>
<organism evidence="3 4">
    <name type="scientific">Dendrobium thyrsiflorum</name>
    <name type="common">Pinecone-like raceme dendrobium</name>
    <name type="synonym">Orchid</name>
    <dbReference type="NCBI Taxonomy" id="117978"/>
    <lineage>
        <taxon>Eukaryota</taxon>
        <taxon>Viridiplantae</taxon>
        <taxon>Streptophyta</taxon>
        <taxon>Embryophyta</taxon>
        <taxon>Tracheophyta</taxon>
        <taxon>Spermatophyta</taxon>
        <taxon>Magnoliopsida</taxon>
        <taxon>Liliopsida</taxon>
        <taxon>Asparagales</taxon>
        <taxon>Orchidaceae</taxon>
        <taxon>Epidendroideae</taxon>
        <taxon>Malaxideae</taxon>
        <taxon>Dendrobiinae</taxon>
        <taxon>Dendrobium</taxon>
    </lineage>
</organism>
<keyword evidence="1" id="KW-0812">Transmembrane</keyword>
<reference evidence="3 4" key="1">
    <citation type="journal article" date="2024" name="Plant Biotechnol. J.">
        <title>Dendrobium thyrsiflorum genome and its molecular insights into genes involved in important horticultural traits.</title>
        <authorList>
            <person name="Chen B."/>
            <person name="Wang J.Y."/>
            <person name="Zheng P.J."/>
            <person name="Li K.L."/>
            <person name="Liang Y.M."/>
            <person name="Chen X.F."/>
            <person name="Zhang C."/>
            <person name="Zhao X."/>
            <person name="He X."/>
            <person name="Zhang G.Q."/>
            <person name="Liu Z.J."/>
            <person name="Xu Q."/>
        </authorList>
    </citation>
    <scope>NUCLEOTIDE SEQUENCE [LARGE SCALE GENOMIC DNA]</scope>
    <source>
        <strain evidence="3">GZMU011</strain>
    </source>
</reference>
<keyword evidence="1" id="KW-1133">Transmembrane helix</keyword>
<protein>
    <recommendedName>
        <fullName evidence="2">Reverse transcriptase zinc-binding domain-containing protein</fullName>
    </recommendedName>
</protein>
<evidence type="ECO:0000259" key="2">
    <source>
        <dbReference type="Pfam" id="PF13966"/>
    </source>
</evidence>
<dbReference type="AlphaFoldDB" id="A0ABD0VV12"/>